<dbReference type="Gene3D" id="3.40.50.10140">
    <property type="entry name" value="Toll/interleukin-1 receptor homology (TIR) domain"/>
    <property type="match status" value="1"/>
</dbReference>
<keyword evidence="4" id="KW-1185">Reference proteome</keyword>
<gene>
    <name evidence="3" type="ORF">IHE71_09535</name>
</gene>
<dbReference type="Pfam" id="PF13676">
    <property type="entry name" value="TIR_2"/>
    <property type="match status" value="1"/>
</dbReference>
<accession>A0ABR9MY15</accession>
<dbReference type="RefSeq" id="WP_192862523.1">
    <property type="nucleotide sequence ID" value="NZ_JADAQT010000073.1"/>
</dbReference>
<keyword evidence="1" id="KW-0812">Transmembrane</keyword>
<feature type="domain" description="TIR" evidence="2">
    <location>
        <begin position="8"/>
        <end position="142"/>
    </location>
</feature>
<keyword evidence="1" id="KW-0472">Membrane</keyword>
<keyword evidence="3" id="KW-0675">Receptor</keyword>
<reference evidence="3 4" key="1">
    <citation type="submission" date="2020-10" db="EMBL/GenBank/DDBJ databases">
        <title>Myceligenerans pegani sp. nov., an endophytic actinomycete isolated from Peganum harmala L. in Xinjiang, China.</title>
        <authorList>
            <person name="Xin L."/>
        </authorList>
    </citation>
    <scope>NUCLEOTIDE SEQUENCE [LARGE SCALE GENOMIC DNA]</scope>
    <source>
        <strain evidence="3 4">TRM65318</strain>
    </source>
</reference>
<dbReference type="SUPFAM" id="SSF52200">
    <property type="entry name" value="Toll/Interleukin receptor TIR domain"/>
    <property type="match status" value="1"/>
</dbReference>
<evidence type="ECO:0000313" key="4">
    <source>
        <dbReference type="Proteomes" id="UP000625527"/>
    </source>
</evidence>
<organism evidence="3 4">
    <name type="scientific">Myceligenerans pegani</name>
    <dbReference type="NCBI Taxonomy" id="2776917"/>
    <lineage>
        <taxon>Bacteria</taxon>
        <taxon>Bacillati</taxon>
        <taxon>Actinomycetota</taxon>
        <taxon>Actinomycetes</taxon>
        <taxon>Micrococcales</taxon>
        <taxon>Promicromonosporaceae</taxon>
        <taxon>Myceligenerans</taxon>
    </lineage>
</organism>
<keyword evidence="1" id="KW-1133">Transmembrane helix</keyword>
<feature type="transmembrane region" description="Helical" evidence="1">
    <location>
        <begin position="179"/>
        <end position="198"/>
    </location>
</feature>
<evidence type="ECO:0000256" key="1">
    <source>
        <dbReference type="SAM" id="Phobius"/>
    </source>
</evidence>
<dbReference type="Proteomes" id="UP000625527">
    <property type="component" value="Unassembled WGS sequence"/>
</dbReference>
<evidence type="ECO:0000313" key="3">
    <source>
        <dbReference type="EMBL" id="MBE1875951.1"/>
    </source>
</evidence>
<dbReference type="EMBL" id="JADAQT010000073">
    <property type="protein sequence ID" value="MBE1875951.1"/>
    <property type="molecule type" value="Genomic_DNA"/>
</dbReference>
<comment type="caution">
    <text evidence="3">The sequence shown here is derived from an EMBL/GenBank/DDBJ whole genome shotgun (WGS) entry which is preliminary data.</text>
</comment>
<protein>
    <submittedName>
        <fullName evidence="3">Toll/interleukin-1 receptor domain-containing protein</fullName>
    </submittedName>
</protein>
<dbReference type="InterPro" id="IPR035897">
    <property type="entry name" value="Toll_tir_struct_dom_sf"/>
</dbReference>
<sequence length="428" mass="47015">MGDRYLAFISYSRVDSRWATALHERLERYRVPRPLRARAGLPRGGRVRPVFLDTSELAAASSLDGALREAIDRSRRFVFLASRASATSPFVRDEIQHLLDSGRASDFLMAVLDGEPGERLRPGVVPPFAQDLASGTIWVDGRGTDIPTQEAVLRLAAGILGVGYDELHQRDRRRRLRTIAGWIAFAVALGAVVGGILWQQHLQREALEPLAQEAAFVEYREARIREEIDGDPVLGTGNMVVVQRAEDLNGDGLLDFFARDSEPGVCGSAGCPMGLYMTRSLGDSYESVLSLYGLGGVPQTREEEGHEFKAVLGEDFVVDGAPIYSVYRWDGEAYALSEYEFHCAGTATEFCGPSGNRILPADEHAVAISAGVPLRVAPHAEAQPIWQSLSEYDPDEMRIVGHVEGTTWYLVQSWKTFCGFVDAADRAS</sequence>
<dbReference type="InterPro" id="IPR000157">
    <property type="entry name" value="TIR_dom"/>
</dbReference>
<evidence type="ECO:0000259" key="2">
    <source>
        <dbReference type="Pfam" id="PF13676"/>
    </source>
</evidence>
<proteinExistence type="predicted"/>
<name>A0ABR9MY15_9MICO</name>